<dbReference type="GeneID" id="22277116"/>
<dbReference type="Proteomes" id="UP000027382">
    <property type="component" value="Segment"/>
</dbReference>
<evidence type="ECO:0000313" key="2">
    <source>
        <dbReference type="Proteomes" id="UP000027382"/>
    </source>
</evidence>
<organism evidence="1 2">
    <name type="scientific">Bacillus phage CP-51</name>
    <dbReference type="NCBI Taxonomy" id="1391188"/>
    <lineage>
        <taxon>Viruses</taxon>
        <taxon>Duplodnaviria</taxon>
        <taxon>Heunggongvirae</taxon>
        <taxon>Uroviricota</taxon>
        <taxon>Caudoviricetes</taxon>
        <taxon>Herelleviridae</taxon>
        <taxon>Spounavirinae</taxon>
        <taxon>Siminovitchvirus</taxon>
        <taxon>Siminovitchvirus CP51</taxon>
    </lineage>
</organism>
<name>A0A068EMI9_9CAUD</name>
<dbReference type="RefSeq" id="YP_009099217.1">
    <property type="nucleotide sequence ID" value="NC_025423.1"/>
</dbReference>
<reference evidence="1" key="1">
    <citation type="journal article" date="2014" name="Virology">
        <title>The odd one out: Bacillus ACT bacteriophage CP-51 exhibits unusual properties compared to related Spounavirinae W.Ph. and Bastille.</title>
        <authorList>
            <person name="Klumpp J."/>
            <person name="Schmuki M."/>
            <person name="Sozhamannan S."/>
            <person name="Beyer W."/>
            <person name="Fouts D.E."/>
            <person name="Bernbach V."/>
            <person name="Calendar R."/>
            <person name="Loessner M.J."/>
        </authorList>
    </citation>
    <scope>NUCLEOTIDE SEQUENCE [LARGE SCALE GENOMIC DNA]</scope>
</reference>
<proteinExistence type="predicted"/>
<protein>
    <submittedName>
        <fullName evidence="1">Uncharacterized protein</fullName>
    </submittedName>
</protein>
<accession>A0A068EMI9</accession>
<sequence length="94" mass="10625">MKNMTEIAKQVRQYIKETGGVFGVRVNRQWEKRKTDACTLLYVEGAYSFCDDAPEKGKALEVYMSELAENEGLVVVTSSFNRVWVKRELGGASL</sequence>
<evidence type="ECO:0000313" key="1">
    <source>
        <dbReference type="EMBL" id="AID50608.1"/>
    </source>
</evidence>
<dbReference type="EMBL" id="KF554508">
    <property type="protein sequence ID" value="AID50608.1"/>
    <property type="molecule type" value="Genomic_DNA"/>
</dbReference>
<keyword evidence="2" id="KW-1185">Reference proteome</keyword>
<dbReference type="KEGG" id="vg:22277116"/>